<dbReference type="EMBL" id="JAZGQO010000001">
    <property type="protein sequence ID" value="KAK6195159.1"/>
    <property type="molecule type" value="Genomic_DNA"/>
</dbReference>
<name>A0AAN8KAY3_PATCE</name>
<sequence length="248" mass="28270">MGRLFAVFLLATCFAPTTGALSPTKPYVETCFDCSTKDCHAVRGTHLCHHEWVRNSCPMSCGECGKWLSETKQPICHVDDSVCKTIVHKDCQYQLIKKTCTSKCGGTIQTTTPVPKPTSQTMNVFKRKTTTPIVKTQKPHITRICHVCEYPFCDMDFEAVEACVEWKPYCMNYVKIDESGSKSIQKRCVSEVECDYEWLNKTSTRQECQFFDNNKIYTTPFSCQFCCQTNNCNRNTVPHVDTLKKNKA</sequence>
<protein>
    <submittedName>
        <fullName evidence="2">Uncharacterized protein</fullName>
    </submittedName>
</protein>
<evidence type="ECO:0000256" key="1">
    <source>
        <dbReference type="SAM" id="SignalP"/>
    </source>
</evidence>
<keyword evidence="1" id="KW-0732">Signal</keyword>
<evidence type="ECO:0000313" key="3">
    <source>
        <dbReference type="Proteomes" id="UP001347796"/>
    </source>
</evidence>
<gene>
    <name evidence="2" type="ORF">SNE40_000639</name>
</gene>
<organism evidence="2 3">
    <name type="scientific">Patella caerulea</name>
    <name type="common">Rayed Mediterranean limpet</name>
    <dbReference type="NCBI Taxonomy" id="87958"/>
    <lineage>
        <taxon>Eukaryota</taxon>
        <taxon>Metazoa</taxon>
        <taxon>Spiralia</taxon>
        <taxon>Lophotrochozoa</taxon>
        <taxon>Mollusca</taxon>
        <taxon>Gastropoda</taxon>
        <taxon>Patellogastropoda</taxon>
        <taxon>Patelloidea</taxon>
        <taxon>Patellidae</taxon>
        <taxon>Patella</taxon>
    </lineage>
</organism>
<feature type="chain" id="PRO_5043019044" evidence="1">
    <location>
        <begin position="21"/>
        <end position="248"/>
    </location>
</feature>
<feature type="signal peptide" evidence="1">
    <location>
        <begin position="1"/>
        <end position="20"/>
    </location>
</feature>
<dbReference type="AlphaFoldDB" id="A0AAN8KAY3"/>
<accession>A0AAN8KAY3</accession>
<comment type="caution">
    <text evidence="2">The sequence shown here is derived from an EMBL/GenBank/DDBJ whole genome shotgun (WGS) entry which is preliminary data.</text>
</comment>
<dbReference type="Proteomes" id="UP001347796">
    <property type="component" value="Unassembled WGS sequence"/>
</dbReference>
<proteinExistence type="predicted"/>
<reference evidence="2 3" key="1">
    <citation type="submission" date="2024-01" db="EMBL/GenBank/DDBJ databases">
        <title>The genome of the rayed Mediterranean limpet Patella caerulea (Linnaeus, 1758).</title>
        <authorList>
            <person name="Anh-Thu Weber A."/>
            <person name="Halstead-Nussloch G."/>
        </authorList>
    </citation>
    <scope>NUCLEOTIDE SEQUENCE [LARGE SCALE GENOMIC DNA]</scope>
    <source>
        <strain evidence="2">AATW-2023a</strain>
        <tissue evidence="2">Whole specimen</tissue>
    </source>
</reference>
<keyword evidence="3" id="KW-1185">Reference proteome</keyword>
<evidence type="ECO:0000313" key="2">
    <source>
        <dbReference type="EMBL" id="KAK6195159.1"/>
    </source>
</evidence>